<dbReference type="RefSeq" id="WP_110580411.1">
    <property type="nucleotide sequence ID" value="NZ_BDSG01000135.1"/>
</dbReference>
<dbReference type="SUPFAM" id="SSF141086">
    <property type="entry name" value="Agglutinin HPA-like"/>
    <property type="match status" value="1"/>
</dbReference>
<evidence type="ECO:0000313" key="2">
    <source>
        <dbReference type="EMBL" id="GBL12267.1"/>
    </source>
</evidence>
<dbReference type="InterPro" id="IPR019019">
    <property type="entry name" value="H-type_lectin_domain"/>
</dbReference>
<dbReference type="EMBL" id="BDSG01000135">
    <property type="protein sequence ID" value="GBL12267.1"/>
    <property type="molecule type" value="Genomic_DNA"/>
</dbReference>
<dbReference type="AlphaFoldDB" id="A0A2Z6URX9"/>
<accession>A0A2Z6URX9</accession>
<evidence type="ECO:0000259" key="1">
    <source>
        <dbReference type="Pfam" id="PF09458"/>
    </source>
</evidence>
<name>A0A2Z6URX9_MICAE</name>
<protein>
    <recommendedName>
        <fullName evidence="1">H-type lectin domain-containing protein</fullName>
    </recommendedName>
</protein>
<proteinExistence type="predicted"/>
<comment type="caution">
    <text evidence="2">The sequence shown here is derived from an EMBL/GenBank/DDBJ whole genome shotgun (WGS) entry which is preliminary data.</text>
</comment>
<gene>
    <name evidence="2" type="ORF">MSj_03782</name>
</gene>
<dbReference type="Pfam" id="PF09458">
    <property type="entry name" value="H_lectin"/>
    <property type="match status" value="1"/>
</dbReference>
<reference evidence="2 3" key="1">
    <citation type="journal article" date="2018" name="Front. Microbiol.">
        <title>Adaptation of the Freshwater Bloom-Forming Cyanobacterium Microcystis aeruginosa to Brackish Water Is Driven by Recent Horizontal Transfer of Sucrose Genes.</title>
        <authorList>
            <person name="Tanabe Y."/>
            <person name="Hodoki Y."/>
            <person name="Sano T."/>
            <person name="Tada K."/>
            <person name="Watanabe M.M."/>
        </authorList>
    </citation>
    <scope>NUCLEOTIDE SEQUENCE [LARGE SCALE GENOMIC DNA]</scope>
    <source>
        <strain evidence="2 3">Sj</strain>
    </source>
</reference>
<evidence type="ECO:0000313" key="3">
    <source>
        <dbReference type="Proteomes" id="UP000248272"/>
    </source>
</evidence>
<feature type="domain" description="H-type lectin" evidence="1">
    <location>
        <begin position="18"/>
        <end position="77"/>
    </location>
</feature>
<organism evidence="2 3">
    <name type="scientific">Microcystis aeruginosa Sj</name>
    <dbReference type="NCBI Taxonomy" id="1979544"/>
    <lineage>
        <taxon>Bacteria</taxon>
        <taxon>Bacillati</taxon>
        <taxon>Cyanobacteriota</taxon>
        <taxon>Cyanophyceae</taxon>
        <taxon>Oscillatoriophycideae</taxon>
        <taxon>Chroococcales</taxon>
        <taxon>Microcystaceae</taxon>
        <taxon>Microcystis</taxon>
    </lineage>
</organism>
<dbReference type="Proteomes" id="UP000248272">
    <property type="component" value="Unassembled WGS sequence"/>
</dbReference>
<sequence>MTQVIQTGKTLKAGTGKITINFPKPFAQIPVVVVSSFWENAEKAVGYVETIDTISLESFTVVSSNSATNYYVNWIAIS</sequence>
<dbReference type="Gene3D" id="2.60.40.3940">
    <property type="match status" value="1"/>
</dbReference>
<dbReference type="InterPro" id="IPR037221">
    <property type="entry name" value="H-type_lectin_dom_sf"/>
</dbReference>